<evidence type="ECO:0000256" key="4">
    <source>
        <dbReference type="ARBA" id="ARBA00022692"/>
    </source>
</evidence>
<feature type="transmembrane region" description="Helical" evidence="8">
    <location>
        <begin position="150"/>
        <end position="177"/>
    </location>
</feature>
<dbReference type="PRINTS" id="PR00783">
    <property type="entry name" value="MINTRINSICP"/>
</dbReference>
<dbReference type="GO" id="GO:0005886">
    <property type="term" value="C:plasma membrane"/>
    <property type="evidence" value="ECO:0007669"/>
    <property type="project" value="TreeGrafter"/>
</dbReference>
<evidence type="ECO:0000256" key="7">
    <source>
        <dbReference type="RuleBase" id="RU000477"/>
    </source>
</evidence>
<keyword evidence="4 7" id="KW-0812">Transmembrane</keyword>
<feature type="transmembrane region" description="Helical" evidence="8">
    <location>
        <begin position="260"/>
        <end position="279"/>
    </location>
</feature>
<evidence type="ECO:0000256" key="5">
    <source>
        <dbReference type="ARBA" id="ARBA00022989"/>
    </source>
</evidence>
<organism evidence="10">
    <name type="scientific">Phaeodactylum tricornutum</name>
    <name type="common">Diatom</name>
    <dbReference type="NCBI Taxonomy" id="2850"/>
    <lineage>
        <taxon>Eukaryota</taxon>
        <taxon>Sar</taxon>
        <taxon>Stramenopiles</taxon>
        <taxon>Ochrophyta</taxon>
        <taxon>Bacillariophyta</taxon>
        <taxon>Bacillariophyceae</taxon>
        <taxon>Bacillariophycidae</taxon>
        <taxon>Naviculales</taxon>
        <taxon>Phaeodactylaceae</taxon>
        <taxon>Phaeodactylum</taxon>
    </lineage>
</organism>
<feature type="transmembrane region" description="Helical" evidence="8">
    <location>
        <begin position="198"/>
        <end position="220"/>
    </location>
</feature>
<dbReference type="Gene3D" id="1.20.1080.10">
    <property type="entry name" value="Glycerol uptake facilitator protein"/>
    <property type="match status" value="1"/>
</dbReference>
<name>A0A348AE50_PHATR</name>
<comment type="subcellular location">
    <subcellularLocation>
        <location evidence="1">Membrane</location>
        <topology evidence="1">Multi-pass membrane protein</topology>
    </subcellularLocation>
</comment>
<protein>
    <submittedName>
        <fullName evidence="10">Aquaporin</fullName>
    </submittedName>
</protein>
<dbReference type="InterPro" id="IPR000425">
    <property type="entry name" value="MIP"/>
</dbReference>
<feature type="chain" id="PRO_5016650635" evidence="9">
    <location>
        <begin position="16"/>
        <end position="375"/>
    </location>
</feature>
<evidence type="ECO:0000256" key="3">
    <source>
        <dbReference type="ARBA" id="ARBA00022448"/>
    </source>
</evidence>
<reference evidence="10" key="1">
    <citation type="journal article" date="2018" name="Plant Physiol.">
        <title>Plasma Membrane-Type Aquaporins from Marine Diatoms Function as CO2/NH3 Channels and Provide Photoprotection.</title>
        <authorList>
            <person name="Matsui H."/>
            <person name="Hopkinson B."/>
            <person name="Nakajima K."/>
            <person name="Matsuda Y."/>
        </authorList>
    </citation>
    <scope>NUCLEOTIDE SEQUENCE</scope>
</reference>
<evidence type="ECO:0000313" key="10">
    <source>
        <dbReference type="EMBL" id="BBB86748.1"/>
    </source>
</evidence>
<dbReference type="InterPro" id="IPR050363">
    <property type="entry name" value="MIP/Aquaporin"/>
</dbReference>
<feature type="transmembrane region" description="Helical" evidence="8">
    <location>
        <begin position="120"/>
        <end position="144"/>
    </location>
</feature>
<dbReference type="GO" id="GO:0015250">
    <property type="term" value="F:water channel activity"/>
    <property type="evidence" value="ECO:0007669"/>
    <property type="project" value="TreeGrafter"/>
</dbReference>
<accession>A0A348AE50</accession>
<evidence type="ECO:0000256" key="9">
    <source>
        <dbReference type="SAM" id="SignalP"/>
    </source>
</evidence>
<dbReference type="Pfam" id="PF00230">
    <property type="entry name" value="MIP"/>
    <property type="match status" value="1"/>
</dbReference>
<comment type="similarity">
    <text evidence="2 7">Belongs to the MIP/aquaporin (TC 1.A.8) family.</text>
</comment>
<dbReference type="PANTHER" id="PTHR43829:SF9">
    <property type="entry name" value="AQUAPORIN-9"/>
    <property type="match status" value="1"/>
</dbReference>
<dbReference type="EMBL" id="LC341925">
    <property type="protein sequence ID" value="BBB86748.1"/>
    <property type="molecule type" value="mRNA"/>
</dbReference>
<dbReference type="InterPro" id="IPR023271">
    <property type="entry name" value="Aquaporin-like"/>
</dbReference>
<dbReference type="PANTHER" id="PTHR43829">
    <property type="entry name" value="AQUAPORIN OR AQUAGLYCEROPORIN RELATED"/>
    <property type="match status" value="1"/>
</dbReference>
<dbReference type="CDD" id="cd00333">
    <property type="entry name" value="MIP"/>
    <property type="match status" value="1"/>
</dbReference>
<evidence type="ECO:0000256" key="8">
    <source>
        <dbReference type="SAM" id="Phobius"/>
    </source>
</evidence>
<keyword evidence="6 8" id="KW-0472">Membrane</keyword>
<dbReference type="SUPFAM" id="SSF81338">
    <property type="entry name" value="Aquaporin-like"/>
    <property type="match status" value="1"/>
</dbReference>
<feature type="signal peptide" evidence="9">
    <location>
        <begin position="1"/>
        <end position="15"/>
    </location>
</feature>
<feature type="transmembrane region" description="Helical" evidence="8">
    <location>
        <begin position="291"/>
        <end position="311"/>
    </location>
</feature>
<dbReference type="GO" id="GO:0015254">
    <property type="term" value="F:glycerol channel activity"/>
    <property type="evidence" value="ECO:0007669"/>
    <property type="project" value="TreeGrafter"/>
</dbReference>
<gene>
    <name evidence="10" type="primary">PtAQP4</name>
</gene>
<dbReference type="AlphaFoldDB" id="A0A348AE50"/>
<proteinExistence type="evidence at transcript level"/>
<feature type="transmembrane region" description="Helical" evidence="8">
    <location>
        <begin position="342"/>
        <end position="364"/>
    </location>
</feature>
<keyword evidence="5 8" id="KW-1133">Transmembrane helix</keyword>
<evidence type="ECO:0000256" key="6">
    <source>
        <dbReference type="ARBA" id="ARBA00023136"/>
    </source>
</evidence>
<evidence type="ECO:0000256" key="2">
    <source>
        <dbReference type="ARBA" id="ARBA00006175"/>
    </source>
</evidence>
<evidence type="ECO:0000256" key="1">
    <source>
        <dbReference type="ARBA" id="ARBA00004141"/>
    </source>
</evidence>
<keyword evidence="9" id="KW-0732">Signal</keyword>
<sequence>MGRRWLCFLFPLILTRTPDYVADGLHQQPHLYRKLPPTVSPSSLFCQTSYLSKHDKKGIVNACVSRHTTSLKTSAHEILASDGLPINDRSALLPKLLRLRAGAQQSSFKRPPRSKLARELIAEAFGTFLIVNIGTGAVMSAIFADALVGLWQIAVVWVIAVTVAISATGSISGAHLNPAISICFALLRPSKSFGWIKVLHYILAQVCGSVLGSAANFFLYSGLIRDYEVTHGIVRSSGGAIGSAKAFGEYFVAPITVTQAFFAEALGTALLAGVIFALTHPRNETTQRHGGLVPPLIGLTVGALVCVVAPLTQAGFNPARDFGPRIVAYLAGWKSVAFRGSWLYILAPMVGAPVGAAFVDRVLYGGAYNDDEMKS</sequence>
<keyword evidence="3 7" id="KW-0813">Transport</keyword>